<dbReference type="InterPro" id="IPR036047">
    <property type="entry name" value="F-box-like_dom_sf"/>
</dbReference>
<dbReference type="Gene3D" id="3.80.10.10">
    <property type="entry name" value="Ribonuclease Inhibitor"/>
    <property type="match status" value="1"/>
</dbReference>
<dbReference type="OMA" id="IRWHRYE"/>
<dbReference type="GeneID" id="101247404"/>
<keyword evidence="3" id="KW-1185">Reference proteome</keyword>
<dbReference type="InParanoid" id="A0A3Q7FEZ3"/>
<dbReference type="FunCoup" id="A0A3Q7FEZ3">
    <property type="interactions" value="1103"/>
</dbReference>
<reference evidence="2" key="2">
    <citation type="submission" date="2019-01" db="UniProtKB">
        <authorList>
            <consortium name="EnsemblPlants"/>
        </authorList>
    </citation>
    <scope>IDENTIFICATION</scope>
    <source>
        <strain evidence="2">cv. Heinz 1706</strain>
    </source>
</reference>
<dbReference type="RefSeq" id="XP_010317595.1">
    <property type="nucleotide sequence ID" value="XM_010319293.4"/>
</dbReference>
<dbReference type="STRING" id="4081.A0A3Q7FEZ3"/>
<evidence type="ECO:0000259" key="1">
    <source>
        <dbReference type="Pfam" id="PF12937"/>
    </source>
</evidence>
<evidence type="ECO:0000313" key="3">
    <source>
        <dbReference type="Proteomes" id="UP000004994"/>
    </source>
</evidence>
<dbReference type="PaxDb" id="4081-Solyc03g025930.2.1"/>
<evidence type="ECO:0000313" key="2">
    <source>
        <dbReference type="EnsemblPlants" id="Solyc03g025930.3.1"/>
    </source>
</evidence>
<dbReference type="RefSeq" id="XP_069152334.1">
    <property type="nucleotide sequence ID" value="XM_069296233.1"/>
</dbReference>
<dbReference type="AlphaFoldDB" id="A0A3Q7FEZ3"/>
<accession>A0A3Q7FEZ3</accession>
<dbReference type="InterPro" id="IPR001810">
    <property type="entry name" value="F-box_dom"/>
</dbReference>
<dbReference type="PANTHER" id="PTHR38926:SF63">
    <property type="entry name" value="F-BOX DOMAIN-CONTAINING PROTEIN"/>
    <property type="match status" value="1"/>
</dbReference>
<sequence>MEFQKNGKTEAADMGKGDSPVRRWEDLDINILVMILLYLDIFQLTSVIPQVCRAWRLACCDPLLWITLDLSVLQSNFIRLQVKPYVYVDSPSEEKLTGLLNNCLNLSRGNIQTLIFHPNLYVNDNQLTTAAERCPRLKRLVMPSWDKIKKRTMCRAIHIWNDLESLTMPSIKNPARVIEEIGRSCQKFVALKIMEPCDMLFASSLASFLPNLEVLSVRCTVLSKPALAIILEKLKKLKVLNISHCAITEDSPLEPMRILTKLDKSILEKASRLDEFLTCMSDSCIMCQRTLNDRGFLRWYRYEEDLWKVDEVKSLAV</sequence>
<dbReference type="SUPFAM" id="SSF81383">
    <property type="entry name" value="F-box domain"/>
    <property type="match status" value="1"/>
</dbReference>
<proteinExistence type="predicted"/>
<dbReference type="EnsemblPlants" id="Solyc03g025930.3.1">
    <property type="protein sequence ID" value="Solyc03g025930.3.1"/>
    <property type="gene ID" value="Solyc03g025930.3"/>
</dbReference>
<protein>
    <recommendedName>
        <fullName evidence="1">F-box domain-containing protein</fullName>
    </recommendedName>
</protein>
<dbReference type="OrthoDB" id="1695695at2759"/>
<dbReference type="Gene3D" id="1.20.1280.50">
    <property type="match status" value="1"/>
</dbReference>
<gene>
    <name evidence="2" type="primary">LOC101247404</name>
</gene>
<dbReference type="Proteomes" id="UP000004994">
    <property type="component" value="Chromosome 3"/>
</dbReference>
<dbReference type="Gramene" id="Solyc03g025930.3.1">
    <property type="protein sequence ID" value="Solyc03g025930.3.1"/>
    <property type="gene ID" value="Solyc03g025930.3"/>
</dbReference>
<dbReference type="SMR" id="A0A3Q7FEZ3"/>
<dbReference type="RefSeq" id="XP_069152335.1">
    <property type="nucleotide sequence ID" value="XM_069296234.1"/>
</dbReference>
<dbReference type="KEGG" id="sly:101247404"/>
<dbReference type="Pfam" id="PF12937">
    <property type="entry name" value="F-box-like"/>
    <property type="match status" value="1"/>
</dbReference>
<reference evidence="2" key="1">
    <citation type="journal article" date="2012" name="Nature">
        <title>The tomato genome sequence provides insights into fleshy fruit evolution.</title>
        <authorList>
            <consortium name="Tomato Genome Consortium"/>
        </authorList>
    </citation>
    <scope>NUCLEOTIDE SEQUENCE [LARGE SCALE GENOMIC DNA]</scope>
    <source>
        <strain evidence="2">cv. Heinz 1706</strain>
    </source>
</reference>
<name>A0A3Q7FEZ3_SOLLC</name>
<dbReference type="InterPro" id="IPR032675">
    <property type="entry name" value="LRR_dom_sf"/>
</dbReference>
<feature type="domain" description="F-box" evidence="1">
    <location>
        <begin position="31"/>
        <end position="70"/>
    </location>
</feature>
<organism evidence="2">
    <name type="scientific">Solanum lycopersicum</name>
    <name type="common">Tomato</name>
    <name type="synonym">Lycopersicon esculentum</name>
    <dbReference type="NCBI Taxonomy" id="4081"/>
    <lineage>
        <taxon>Eukaryota</taxon>
        <taxon>Viridiplantae</taxon>
        <taxon>Streptophyta</taxon>
        <taxon>Embryophyta</taxon>
        <taxon>Tracheophyta</taxon>
        <taxon>Spermatophyta</taxon>
        <taxon>Magnoliopsida</taxon>
        <taxon>eudicotyledons</taxon>
        <taxon>Gunneridae</taxon>
        <taxon>Pentapetalae</taxon>
        <taxon>asterids</taxon>
        <taxon>lamiids</taxon>
        <taxon>Solanales</taxon>
        <taxon>Solanaceae</taxon>
        <taxon>Solanoideae</taxon>
        <taxon>Solaneae</taxon>
        <taxon>Solanum</taxon>
        <taxon>Solanum subgen. Lycopersicon</taxon>
    </lineage>
</organism>
<dbReference type="PANTHER" id="PTHR38926">
    <property type="entry name" value="F-BOX DOMAIN CONTAINING PROTEIN, EXPRESSED"/>
    <property type="match status" value="1"/>
</dbReference>
<dbReference type="GO" id="GO:1905761">
    <property type="term" value="F:SCF ubiquitin ligase complex binding"/>
    <property type="evidence" value="ECO:0000318"/>
    <property type="project" value="GO_Central"/>
</dbReference>
<dbReference type="SUPFAM" id="SSF52047">
    <property type="entry name" value="RNI-like"/>
    <property type="match status" value="1"/>
</dbReference>